<dbReference type="InterPro" id="IPR013785">
    <property type="entry name" value="Aldolase_TIM"/>
</dbReference>
<protein>
    <submittedName>
        <fullName evidence="6">NADH oxidase</fullName>
    </submittedName>
</protein>
<accession>A0A2T2ND23</accession>
<keyword evidence="2" id="KW-0285">Flavoprotein</keyword>
<evidence type="ECO:0000256" key="1">
    <source>
        <dbReference type="ARBA" id="ARBA00005979"/>
    </source>
</evidence>
<keyword evidence="7" id="KW-1185">Reference proteome</keyword>
<evidence type="ECO:0000259" key="5">
    <source>
        <dbReference type="Pfam" id="PF00724"/>
    </source>
</evidence>
<dbReference type="EMBL" id="KZ678140">
    <property type="protein sequence ID" value="PSN63342.1"/>
    <property type="molecule type" value="Genomic_DNA"/>
</dbReference>
<evidence type="ECO:0000313" key="7">
    <source>
        <dbReference type="Proteomes" id="UP000240883"/>
    </source>
</evidence>
<dbReference type="Proteomes" id="UP000240883">
    <property type="component" value="Unassembled WGS sequence"/>
</dbReference>
<dbReference type="STRING" id="1448308.A0A2T2ND23"/>
<evidence type="ECO:0000256" key="3">
    <source>
        <dbReference type="ARBA" id="ARBA00022643"/>
    </source>
</evidence>
<organism evidence="6 7">
    <name type="scientific">Corynespora cassiicola Philippines</name>
    <dbReference type="NCBI Taxonomy" id="1448308"/>
    <lineage>
        <taxon>Eukaryota</taxon>
        <taxon>Fungi</taxon>
        <taxon>Dikarya</taxon>
        <taxon>Ascomycota</taxon>
        <taxon>Pezizomycotina</taxon>
        <taxon>Dothideomycetes</taxon>
        <taxon>Pleosporomycetidae</taxon>
        <taxon>Pleosporales</taxon>
        <taxon>Corynesporascaceae</taxon>
        <taxon>Corynespora</taxon>
    </lineage>
</organism>
<dbReference type="Gene3D" id="3.20.20.70">
    <property type="entry name" value="Aldolase class I"/>
    <property type="match status" value="1"/>
</dbReference>
<dbReference type="CDD" id="cd04733">
    <property type="entry name" value="OYE_like_2_FMN"/>
    <property type="match status" value="1"/>
</dbReference>
<comment type="similarity">
    <text evidence="1">Belongs to the NADH:flavin oxidoreductase/NADH oxidase family.</text>
</comment>
<evidence type="ECO:0000256" key="4">
    <source>
        <dbReference type="ARBA" id="ARBA00023002"/>
    </source>
</evidence>
<proteinExistence type="inferred from homology"/>
<reference evidence="6 7" key="1">
    <citation type="journal article" date="2018" name="Front. Microbiol.">
        <title>Genome-Wide Analysis of Corynespora cassiicola Leaf Fall Disease Putative Effectors.</title>
        <authorList>
            <person name="Lopez D."/>
            <person name="Ribeiro S."/>
            <person name="Label P."/>
            <person name="Fumanal B."/>
            <person name="Venisse J.S."/>
            <person name="Kohler A."/>
            <person name="de Oliveira R.R."/>
            <person name="Labutti K."/>
            <person name="Lipzen A."/>
            <person name="Lail K."/>
            <person name="Bauer D."/>
            <person name="Ohm R.A."/>
            <person name="Barry K.W."/>
            <person name="Spatafora J."/>
            <person name="Grigoriev I.V."/>
            <person name="Martin F.M."/>
            <person name="Pujade-Renaud V."/>
        </authorList>
    </citation>
    <scope>NUCLEOTIDE SEQUENCE [LARGE SCALE GENOMIC DNA]</scope>
    <source>
        <strain evidence="6 7">Philippines</strain>
    </source>
</reference>
<dbReference type="OrthoDB" id="1663137at2759"/>
<dbReference type="SUPFAM" id="SSF51395">
    <property type="entry name" value="FMN-linked oxidoreductases"/>
    <property type="match status" value="1"/>
</dbReference>
<keyword evidence="3" id="KW-0288">FMN</keyword>
<keyword evidence="4" id="KW-0560">Oxidoreductase</keyword>
<dbReference type="PANTHER" id="PTHR43656">
    <property type="entry name" value="BINDING OXIDOREDUCTASE, PUTATIVE (AFU_ORTHOLOGUE AFUA_2G08260)-RELATED"/>
    <property type="match status" value="1"/>
</dbReference>
<evidence type="ECO:0000313" key="6">
    <source>
        <dbReference type="EMBL" id="PSN63342.1"/>
    </source>
</evidence>
<dbReference type="PANTHER" id="PTHR43656:SF5">
    <property type="entry name" value="NADH:FLAVIN OXIDOREDUCTASE_NADH OXIDASE N-TERMINAL DOMAIN-CONTAINING PROTEIN"/>
    <property type="match status" value="1"/>
</dbReference>
<name>A0A2T2ND23_CORCC</name>
<dbReference type="Pfam" id="PF00724">
    <property type="entry name" value="Oxidored_FMN"/>
    <property type="match status" value="1"/>
</dbReference>
<feature type="domain" description="NADH:flavin oxidoreductase/NADH oxidase N-terminal" evidence="5">
    <location>
        <begin position="26"/>
        <end position="360"/>
    </location>
</feature>
<gene>
    <name evidence="6" type="ORF">BS50DRAFT_577092</name>
</gene>
<dbReference type="AlphaFoldDB" id="A0A2T2ND23"/>
<evidence type="ECO:0000256" key="2">
    <source>
        <dbReference type="ARBA" id="ARBA00022630"/>
    </source>
</evidence>
<dbReference type="GO" id="GO:0010181">
    <property type="term" value="F:FMN binding"/>
    <property type="evidence" value="ECO:0007669"/>
    <property type="project" value="InterPro"/>
</dbReference>
<dbReference type="InterPro" id="IPR001155">
    <property type="entry name" value="OxRdtase_FMN_N"/>
</dbReference>
<dbReference type="GO" id="GO:0016491">
    <property type="term" value="F:oxidoreductase activity"/>
    <property type="evidence" value="ECO:0007669"/>
    <property type="project" value="UniProtKB-KW"/>
</dbReference>
<sequence length="449" mass="49090">MAPRRFESDAVDVTPLAQPLHFPFSSKTAPNRFLKSAMTERLSSWDPVDLPKRGVPSQELINVYRHWGAGGTGLHVSGNIMIEYDHLEAAGNPIIPRDAEFSGPRFEAFKEMAIAAKKHGALFIGQVSHPGRQVEDRIQKNPISASDLQVTGVQGMSFAKPHAATQEEINNIIEGFAHAAEYLEKAGYDGIQLHGAHGYLLAQFLSQRTNLRTDAYGGDLTNRSRIVTEIAAAIRARVSPSFILSIKMNSVEWQDKGINPEEARELVKILEANRFDFVELSGGTYESNGFVHKKESTRKREAFFLEFADAIVPELKQTKAYVTGGFRTVAAMVDALKTVDGIGLARPLCAEPRLVNDILSGKVTGAIVPAVDEKEIMLTVVLAGTQIRQLSKDQQPLDSSDEKAIGAFMKDLGAFMQAMGADTNMKRHGFVDLVSLDAVPYAPEDVATA</sequence>
<dbReference type="InterPro" id="IPR051799">
    <property type="entry name" value="NADH_flavin_oxidoreductase"/>
</dbReference>